<evidence type="ECO:0000259" key="1">
    <source>
        <dbReference type="Pfam" id="PF11716"/>
    </source>
</evidence>
<dbReference type="Proteomes" id="UP000533598">
    <property type="component" value="Unassembled WGS sequence"/>
</dbReference>
<name>A0A7W7CGQ2_9PSEU</name>
<dbReference type="InterPro" id="IPR017517">
    <property type="entry name" value="Maleyloyr_isom"/>
</dbReference>
<organism evidence="2 3">
    <name type="scientific">Crossiella cryophila</name>
    <dbReference type="NCBI Taxonomy" id="43355"/>
    <lineage>
        <taxon>Bacteria</taxon>
        <taxon>Bacillati</taxon>
        <taxon>Actinomycetota</taxon>
        <taxon>Actinomycetes</taxon>
        <taxon>Pseudonocardiales</taxon>
        <taxon>Pseudonocardiaceae</taxon>
        <taxon>Crossiella</taxon>
    </lineage>
</organism>
<proteinExistence type="predicted"/>
<dbReference type="InterPro" id="IPR024344">
    <property type="entry name" value="MDMPI_metal-binding"/>
</dbReference>
<evidence type="ECO:0000313" key="2">
    <source>
        <dbReference type="EMBL" id="MBB4680922.1"/>
    </source>
</evidence>
<dbReference type="RefSeq" id="WP_185007072.1">
    <property type="nucleotide sequence ID" value="NZ_BAAAUI010000030.1"/>
</dbReference>
<dbReference type="SUPFAM" id="SSF109854">
    <property type="entry name" value="DinB/YfiT-like putative metalloenzymes"/>
    <property type="match status" value="1"/>
</dbReference>
<dbReference type="AlphaFoldDB" id="A0A7W7CGQ2"/>
<keyword evidence="3" id="KW-1185">Reference proteome</keyword>
<accession>A0A7W7CGQ2</accession>
<feature type="domain" description="Mycothiol-dependent maleylpyruvate isomerase metal-binding" evidence="1">
    <location>
        <begin position="12"/>
        <end position="145"/>
    </location>
</feature>
<protein>
    <submittedName>
        <fullName evidence="2">Uncharacterized protein (TIGR03084 family)</fullName>
    </submittedName>
</protein>
<dbReference type="Pfam" id="PF11716">
    <property type="entry name" value="MDMPI_N"/>
    <property type="match status" value="1"/>
</dbReference>
<sequence>MSALAGLLADLDAEGGDLDALVAGLDAAGLATPTPAAGWSIAHQLAHLAWTDRQAIQAATDPAGFLEAAKAANPLSYVEDGAGEGVGEAPESLLGRWRDGRATLRAALAAVPAEQRIPWFGPPMKSTSMATARIMETWAHGQDVADALGVRRVPTHRLRHIAHLGVRTMGFAFVSRGEPAPETPVRVELIGPDGDHWEWGPPEAVDRVSGDALDFCLHVVRRRHPDDLGLTVTGPVATKWMSIAQAFAGPPGADREPGQFDD</sequence>
<dbReference type="Gene3D" id="1.20.120.450">
    <property type="entry name" value="dinb family like domain"/>
    <property type="match status" value="1"/>
</dbReference>
<dbReference type="NCBIfam" id="TIGR03083">
    <property type="entry name" value="maleylpyruvate isomerase family mycothiol-dependent enzyme"/>
    <property type="match status" value="1"/>
</dbReference>
<reference evidence="2 3" key="1">
    <citation type="submission" date="2020-08" db="EMBL/GenBank/DDBJ databases">
        <title>Sequencing the genomes of 1000 actinobacteria strains.</title>
        <authorList>
            <person name="Klenk H.-P."/>
        </authorList>
    </citation>
    <scope>NUCLEOTIDE SEQUENCE [LARGE SCALE GENOMIC DNA]</scope>
    <source>
        <strain evidence="2 3">DSM 44230</strain>
    </source>
</reference>
<comment type="caution">
    <text evidence="2">The sequence shown here is derived from an EMBL/GenBank/DDBJ whole genome shotgun (WGS) entry which is preliminary data.</text>
</comment>
<dbReference type="GO" id="GO:0046872">
    <property type="term" value="F:metal ion binding"/>
    <property type="evidence" value="ECO:0007669"/>
    <property type="project" value="InterPro"/>
</dbReference>
<gene>
    <name evidence="2" type="ORF">HNR67_007040</name>
</gene>
<dbReference type="InterPro" id="IPR017518">
    <property type="entry name" value="CHP03084"/>
</dbReference>
<dbReference type="NCBIfam" id="TIGR03084">
    <property type="entry name" value="TIGR03084 family metal-binding protein"/>
    <property type="match status" value="1"/>
</dbReference>
<evidence type="ECO:0000313" key="3">
    <source>
        <dbReference type="Proteomes" id="UP000533598"/>
    </source>
</evidence>
<dbReference type="InterPro" id="IPR034660">
    <property type="entry name" value="DinB/YfiT-like"/>
</dbReference>
<dbReference type="EMBL" id="JACHMH010000001">
    <property type="protein sequence ID" value="MBB4680922.1"/>
    <property type="molecule type" value="Genomic_DNA"/>
</dbReference>